<evidence type="ECO:0000256" key="2">
    <source>
        <dbReference type="SAM" id="MobiDB-lite"/>
    </source>
</evidence>
<accession>A0AAV7JJI3</accession>
<feature type="coiled-coil region" evidence="1">
    <location>
        <begin position="884"/>
        <end position="1002"/>
    </location>
</feature>
<gene>
    <name evidence="4" type="ORF">LOD99_6799</name>
</gene>
<reference evidence="4 5" key="1">
    <citation type="journal article" date="2023" name="BMC Biol.">
        <title>The compact genome of the sponge Oopsacas minuta (Hexactinellida) is lacking key metazoan core genes.</title>
        <authorList>
            <person name="Santini S."/>
            <person name="Schenkelaars Q."/>
            <person name="Jourda C."/>
            <person name="Duchesne M."/>
            <person name="Belahbib H."/>
            <person name="Rocher C."/>
            <person name="Selva M."/>
            <person name="Riesgo A."/>
            <person name="Vervoort M."/>
            <person name="Leys S.P."/>
            <person name="Kodjabachian L."/>
            <person name="Le Bivic A."/>
            <person name="Borchiellini C."/>
            <person name="Claverie J.M."/>
            <person name="Renard E."/>
        </authorList>
    </citation>
    <scope>NUCLEOTIDE SEQUENCE [LARGE SCALE GENOMIC DNA]</scope>
    <source>
        <strain evidence="4">SPO-2</strain>
    </source>
</reference>
<dbReference type="Gene3D" id="2.30.30.190">
    <property type="entry name" value="CAP Gly-rich-like domain"/>
    <property type="match status" value="1"/>
</dbReference>
<feature type="domain" description="CAP-Gly" evidence="3">
    <location>
        <begin position="1130"/>
        <end position="1163"/>
    </location>
</feature>
<name>A0AAV7JJI3_9METZ</name>
<dbReference type="InterPro" id="IPR036859">
    <property type="entry name" value="CAP-Gly_dom_sf"/>
</dbReference>
<feature type="region of interest" description="Disordered" evidence="2">
    <location>
        <begin position="1"/>
        <end position="20"/>
    </location>
</feature>
<dbReference type="EMBL" id="JAKMXF010000322">
    <property type="protein sequence ID" value="KAI6649078.1"/>
    <property type="molecule type" value="Genomic_DNA"/>
</dbReference>
<feature type="compositionally biased region" description="Polar residues" evidence="2">
    <location>
        <begin position="1042"/>
        <end position="1051"/>
    </location>
</feature>
<dbReference type="PROSITE" id="PS50245">
    <property type="entry name" value="CAP_GLY_2"/>
    <property type="match status" value="1"/>
</dbReference>
<dbReference type="Proteomes" id="UP001165289">
    <property type="component" value="Unassembled WGS sequence"/>
</dbReference>
<evidence type="ECO:0000256" key="1">
    <source>
        <dbReference type="SAM" id="Coils"/>
    </source>
</evidence>
<feature type="coiled-coil region" evidence="1">
    <location>
        <begin position="695"/>
        <end position="778"/>
    </location>
</feature>
<keyword evidence="1" id="KW-0175">Coiled coil</keyword>
<feature type="compositionally biased region" description="Polar residues" evidence="2">
    <location>
        <begin position="1010"/>
        <end position="1030"/>
    </location>
</feature>
<evidence type="ECO:0000313" key="4">
    <source>
        <dbReference type="EMBL" id="KAI6649078.1"/>
    </source>
</evidence>
<dbReference type="InterPro" id="IPR000938">
    <property type="entry name" value="CAP-Gly_domain"/>
</dbReference>
<feature type="compositionally biased region" description="Basic and acidic residues" evidence="2">
    <location>
        <begin position="1031"/>
        <end position="1041"/>
    </location>
</feature>
<keyword evidence="5" id="KW-1185">Reference proteome</keyword>
<evidence type="ECO:0000313" key="5">
    <source>
        <dbReference type="Proteomes" id="UP001165289"/>
    </source>
</evidence>
<dbReference type="SMART" id="SM01052">
    <property type="entry name" value="CAP_GLY"/>
    <property type="match status" value="1"/>
</dbReference>
<proteinExistence type="predicted"/>
<feature type="coiled-coil region" evidence="1">
    <location>
        <begin position="437"/>
        <end position="625"/>
    </location>
</feature>
<dbReference type="SUPFAM" id="SSF74924">
    <property type="entry name" value="Cap-Gly domain"/>
    <property type="match status" value="1"/>
</dbReference>
<dbReference type="AlphaFoldDB" id="A0AAV7JJI3"/>
<feature type="coiled-coil region" evidence="1">
    <location>
        <begin position="344"/>
        <end position="378"/>
    </location>
</feature>
<sequence>MDRQFVPYQPHGPESYSFRNQVPSPITSGYDQPWKCTFCGSIHPTELARDRHMADSCSLSPKSTRDDTVFPQGRGMIPPMVKAHTIQVPTDPYNYHQQTQPEPQGYGYQNQQNRPLFENQPRAYNVRHNYPYGTQGPQRYPPDLSTPYHQGVNKGRALPDLPISDPRGVKMQTPYVEQPPSPGTMNPLRRPLEAQLPISPTHRPAMNRALTSTQEDTMGPSLTKVQSPLNLTSEATKVILVWSKDRPTMEVELTYFDNAQEPVQLLWSNDQSVYQGNCTLNIGQHHGSLLFPTNAEMLPVYPFEVSRKGMGIVMIKLILNTPPSVAMVTGGGIEKNANGHNSEVQQRDKKIEDMKREIEELTDDNNNIKSEKQKCKQYMIKLDEQLINVMLELSNIQIFGREDETRLFEENEKLKNQLQTIHATSRHNVEMEGNVSSDVLNENIRVLEGNILELKERESAMNATLNKSMNENSSLLQNMENIQNEKIRLEIQIQDLEESNSEYSNLNEELNNKITDQQQQQQIGGDQNGMEELKTNILELETTNKQLKDEIVNKDLEFGKSQETFEQTKRKYLFQIKEKEETITRTTNNLEFIQTNFRTEKAEILENHKLELELTTKNFEQKEIDLNNELVSVKEGLACLQQQSVDSELKDKQIMDLTTQQTHLCQQIGTLELTNSEIRQESANNPTIHKLTAELGLARDEITKTTNNCKELETNKIETEKQLNKQISELTHQILQLENDANANLTTIKEQHKQIHEYQQQQQQIETEELNIRNTSDTQIYDLKMQKVTLEASKQTYEAQVNIQFKEFNDEINQLKSDYEDLDNTRKHLESQLEEHTLNDKSIALENQIDVLKGQIGELSEDKETDKHRIGELENTVTGLREHLKITEGNLAKSETEIEKLQKVKTENESKSQGELQELMSDNDILKKELTSERESSKISKQLIGKLNDELEKLEGEKVKVEELQILLRQAEKGRNDTERRLEELTREIADRDSQIQKFNQDIAILQGKGQVSRSPSTPAMPQNPKLQNKNSKDTKQKHSDTSVATQSATNIELTPEIVPIPNKTGKSPAKITFKGSKINVVKLKALPSLETCVNKQVICTINKRPELGLLECLLDVDTKVGLRNVKAKYAGIKLYSPVGDSDGLFKGKRVFECDPKHAIFVPLEDVHVPVV</sequence>
<evidence type="ECO:0000259" key="3">
    <source>
        <dbReference type="PROSITE" id="PS50245"/>
    </source>
</evidence>
<dbReference type="Pfam" id="PF01302">
    <property type="entry name" value="CAP_GLY"/>
    <property type="match status" value="1"/>
</dbReference>
<organism evidence="4 5">
    <name type="scientific">Oopsacas minuta</name>
    <dbReference type="NCBI Taxonomy" id="111878"/>
    <lineage>
        <taxon>Eukaryota</taxon>
        <taxon>Metazoa</taxon>
        <taxon>Porifera</taxon>
        <taxon>Hexactinellida</taxon>
        <taxon>Hexasterophora</taxon>
        <taxon>Lyssacinosida</taxon>
        <taxon>Leucopsacidae</taxon>
        <taxon>Oopsacas</taxon>
    </lineage>
</organism>
<comment type="caution">
    <text evidence="4">The sequence shown here is derived from an EMBL/GenBank/DDBJ whole genome shotgun (WGS) entry which is preliminary data.</text>
</comment>
<feature type="coiled-coil region" evidence="1">
    <location>
        <begin position="805"/>
        <end position="839"/>
    </location>
</feature>
<feature type="region of interest" description="Disordered" evidence="2">
    <location>
        <begin position="1008"/>
        <end position="1051"/>
    </location>
</feature>
<protein>
    <recommendedName>
        <fullName evidence="3">CAP-Gly domain-containing protein</fullName>
    </recommendedName>
</protein>